<protein>
    <submittedName>
        <fullName evidence="1">Phage protein</fullName>
    </submittedName>
</protein>
<dbReference type="Proteomes" id="UP000240931">
    <property type="component" value="Segment"/>
</dbReference>
<dbReference type="RefSeq" id="YP_009623834.1">
    <property type="nucleotide sequence ID" value="NC_042116.1"/>
</dbReference>
<organism evidence="1 3">
    <name type="scientific">Yersinia phage fHe-Yen9-04</name>
    <dbReference type="NCBI Taxonomy" id="2052742"/>
    <lineage>
        <taxon>Viruses</taxon>
        <taxon>Duplodnaviria</taxon>
        <taxon>Heunggongvirae</taxon>
        <taxon>Uroviricota</taxon>
        <taxon>Caudoviricetes</taxon>
        <taxon>Eneladusvirus</taxon>
        <taxon>Eneladusvirus Yen904</taxon>
    </lineage>
</organism>
<dbReference type="Gene3D" id="3.40.960.10">
    <property type="entry name" value="VSR Endonuclease"/>
    <property type="match status" value="1"/>
</dbReference>
<keyword evidence="3" id="KW-1185">Reference proteome</keyword>
<dbReference type="EMBL" id="LT960551">
    <property type="protein sequence ID" value="SOK58501.1"/>
    <property type="molecule type" value="Genomic_DNA"/>
</dbReference>
<reference evidence="3" key="1">
    <citation type="submission" date="2017-10" db="EMBL/GenBank/DDBJ databases">
        <authorList>
            <person name="Skurnik M."/>
        </authorList>
    </citation>
    <scope>NUCLEOTIDE SEQUENCE [LARGE SCALE GENOMIC DNA]</scope>
</reference>
<dbReference type="GeneID" id="40100642"/>
<accession>A0A2C9CXG6</accession>
<reference evidence="1" key="2">
    <citation type="submission" date="2017-10" db="EMBL/GenBank/DDBJ databases">
        <authorList>
            <person name="Banno H."/>
            <person name="Chua N.-H."/>
        </authorList>
    </citation>
    <scope>NUCLEOTIDE SEQUENCE [LARGE SCALE GENOMIC DNA]</scope>
</reference>
<evidence type="ECO:0000313" key="2">
    <source>
        <dbReference type="EMBL" id="VUE36270.1"/>
    </source>
</evidence>
<proteinExistence type="predicted"/>
<sequence length="384" mass="44863">MKITLDLECIPKKYYNGKEYYDWGKSIGMNINFTYFDNSGILSIKGYNSSKSTLILNYKNCDIKITTTRFVNKQIDFVNYFKFTNPEVLKYLVNEEDSLKYKKLSSKQIKVKCDKCNTVFNRKVSALTLRGISCKKCGDGISYPEKFMRSLLTQLKKDFVQQKKVRIDESNRFYDFALEDDKIIIEMDGEFHYTHKEYGLSIEDTQKIDESKNEWAINNGYKIIRIDSRESNLEYLKDKVLTSELSRLLDINTVDWSNIGIESETKTMIEVCKYKKENPNTFISEISKKYGIGITTTSRYLKRGTEMGLCSYIPQEERKRQYSAISKPLIVLDKNDNIVGEFNSTEECVKLSYDKFGVQFYASNVTAVLNNRAKSHKKYKFKFK</sequence>
<dbReference type="Proteomes" id="UP000317227">
    <property type="component" value="Segment"/>
</dbReference>
<dbReference type="EMBL" id="LR596615">
    <property type="protein sequence ID" value="VUE36270.1"/>
    <property type="molecule type" value="Genomic_DNA"/>
</dbReference>
<evidence type="ECO:0000313" key="1">
    <source>
        <dbReference type="EMBL" id="SOK58501.1"/>
    </source>
</evidence>
<gene>
    <name evidence="1" type="primary">g224</name>
</gene>
<dbReference type="Gene3D" id="1.10.10.10">
    <property type="entry name" value="Winged helix-like DNA-binding domain superfamily/Winged helix DNA-binding domain"/>
    <property type="match status" value="1"/>
</dbReference>
<evidence type="ECO:0000313" key="4">
    <source>
        <dbReference type="Proteomes" id="UP000317227"/>
    </source>
</evidence>
<dbReference type="OrthoDB" id="9701at10239"/>
<name>A0A2C9CXG6_9CAUD</name>
<evidence type="ECO:0000313" key="3">
    <source>
        <dbReference type="Proteomes" id="UP000240931"/>
    </source>
</evidence>
<dbReference type="KEGG" id="vg:40100642"/>
<reference evidence="2 4" key="3">
    <citation type="submission" date="2019-06" db="EMBL/GenBank/DDBJ databases">
        <authorList>
            <person name="Bower L."/>
            <person name="Leinonen R."/>
        </authorList>
    </citation>
    <scope>NUCLEOTIDE SEQUENCE [LARGE SCALE GENOMIC DNA]</scope>
</reference>
<dbReference type="InterPro" id="IPR036388">
    <property type="entry name" value="WH-like_DNA-bd_sf"/>
</dbReference>